<evidence type="ECO:0000313" key="3">
    <source>
        <dbReference type="Proteomes" id="UP001299546"/>
    </source>
</evidence>
<evidence type="ECO:0000256" key="1">
    <source>
        <dbReference type="SAM" id="MobiDB-lite"/>
    </source>
</evidence>
<sequence>MKNKIIVAAIMLLTVILITACSDLVRGTSNDNEEVREEDETEQTNPSPDEPAVSIDTHKRLEGWTITVYAEEERVFQYTGDIELGRPREIIVRIEEGVDVGE</sequence>
<accession>A0ABS8DHF9</accession>
<feature type="region of interest" description="Disordered" evidence="1">
    <location>
        <begin position="27"/>
        <end position="54"/>
    </location>
</feature>
<organism evidence="2 3">
    <name type="scientific">Bariatricus massiliensis</name>
    <dbReference type="NCBI Taxonomy" id="1745713"/>
    <lineage>
        <taxon>Bacteria</taxon>
        <taxon>Bacillati</taxon>
        <taxon>Bacillota</taxon>
        <taxon>Clostridia</taxon>
        <taxon>Lachnospirales</taxon>
        <taxon>Lachnospiraceae</taxon>
        <taxon>Bariatricus</taxon>
    </lineage>
</organism>
<feature type="compositionally biased region" description="Acidic residues" evidence="1">
    <location>
        <begin position="31"/>
        <end position="42"/>
    </location>
</feature>
<evidence type="ECO:0000313" key="2">
    <source>
        <dbReference type="EMBL" id="MCB7387853.1"/>
    </source>
</evidence>
<dbReference type="Proteomes" id="UP001299546">
    <property type="component" value="Unassembled WGS sequence"/>
</dbReference>
<dbReference type="PROSITE" id="PS51257">
    <property type="entry name" value="PROKAR_LIPOPROTEIN"/>
    <property type="match status" value="1"/>
</dbReference>
<dbReference type="RefSeq" id="WP_066734663.1">
    <property type="nucleotide sequence ID" value="NZ_JAJCIQ010000007.1"/>
</dbReference>
<gene>
    <name evidence="2" type="ORF">LIZ65_11185</name>
</gene>
<dbReference type="EMBL" id="JAJCIS010000006">
    <property type="protein sequence ID" value="MCB7387853.1"/>
    <property type="molecule type" value="Genomic_DNA"/>
</dbReference>
<protein>
    <submittedName>
        <fullName evidence="2">Uncharacterized protein</fullName>
    </submittedName>
</protein>
<name>A0ABS8DHF9_9FIRM</name>
<comment type="caution">
    <text evidence="2">The sequence shown here is derived from an EMBL/GenBank/DDBJ whole genome shotgun (WGS) entry which is preliminary data.</text>
</comment>
<proteinExistence type="predicted"/>
<reference evidence="2 3" key="1">
    <citation type="submission" date="2021-10" db="EMBL/GenBank/DDBJ databases">
        <title>Collection of gut derived symbiotic bacterial strains cultured from healthy donors.</title>
        <authorList>
            <person name="Lin H."/>
            <person name="Littmann E."/>
            <person name="Kohout C."/>
            <person name="Pamer E.G."/>
        </authorList>
    </citation>
    <scope>NUCLEOTIDE SEQUENCE [LARGE SCALE GENOMIC DNA]</scope>
    <source>
        <strain evidence="2 3">DFI.1.165</strain>
    </source>
</reference>
<keyword evidence="3" id="KW-1185">Reference proteome</keyword>